<dbReference type="GeneID" id="108073188"/>
<gene>
    <name evidence="3" type="primary">LOC108073188</name>
</gene>
<feature type="signal peptide" evidence="1">
    <location>
        <begin position="1"/>
        <end position="22"/>
    </location>
</feature>
<keyword evidence="2" id="KW-1185">Reference proteome</keyword>
<feature type="chain" id="PRO_5027754445" evidence="1">
    <location>
        <begin position="23"/>
        <end position="124"/>
    </location>
</feature>
<keyword evidence="1" id="KW-0732">Signal</keyword>
<evidence type="ECO:0000313" key="3">
    <source>
        <dbReference type="RefSeq" id="XP_017020189.1"/>
    </source>
</evidence>
<name>A0A6P4I8H7_DROKI</name>
<evidence type="ECO:0000313" key="2">
    <source>
        <dbReference type="Proteomes" id="UP001652661"/>
    </source>
</evidence>
<dbReference type="RefSeq" id="XP_017020189.1">
    <property type="nucleotide sequence ID" value="XM_017164700.2"/>
</dbReference>
<sequence>MDKYLFLMALIILPEISFMLEAVDDFEVPVEITFDNGTPDPLQMRSKPIINTKGRSRAYRHLDDHTLNVTKYRGEMVDNYCCFWVYQTHPAITQTWKNMSEHPFDFNFNGLFVENKRNNTSLNP</sequence>
<evidence type="ECO:0000256" key="1">
    <source>
        <dbReference type="SAM" id="SignalP"/>
    </source>
</evidence>
<dbReference type="OrthoDB" id="7827603at2759"/>
<organism evidence="2 3">
    <name type="scientific">Drosophila kikkawai</name>
    <name type="common">Fruit fly</name>
    <dbReference type="NCBI Taxonomy" id="30033"/>
    <lineage>
        <taxon>Eukaryota</taxon>
        <taxon>Metazoa</taxon>
        <taxon>Ecdysozoa</taxon>
        <taxon>Arthropoda</taxon>
        <taxon>Hexapoda</taxon>
        <taxon>Insecta</taxon>
        <taxon>Pterygota</taxon>
        <taxon>Neoptera</taxon>
        <taxon>Endopterygota</taxon>
        <taxon>Diptera</taxon>
        <taxon>Brachycera</taxon>
        <taxon>Muscomorpha</taxon>
        <taxon>Ephydroidea</taxon>
        <taxon>Drosophilidae</taxon>
        <taxon>Drosophila</taxon>
        <taxon>Sophophora</taxon>
    </lineage>
</organism>
<reference evidence="3" key="1">
    <citation type="submission" date="2025-08" db="UniProtKB">
        <authorList>
            <consortium name="RefSeq"/>
        </authorList>
    </citation>
    <scope>IDENTIFICATION</scope>
    <source>
        <strain evidence="3">14028-0561.14</strain>
        <tissue evidence="3">Whole fly</tissue>
    </source>
</reference>
<proteinExistence type="predicted"/>
<dbReference type="Proteomes" id="UP001652661">
    <property type="component" value="Chromosome 3R"/>
</dbReference>
<accession>A0A6P4I8H7</accession>
<dbReference type="AlphaFoldDB" id="A0A6P4I8H7"/>
<protein>
    <submittedName>
        <fullName evidence="3">Uncharacterized protein</fullName>
    </submittedName>
</protein>